<feature type="transmembrane region" description="Helical" evidence="1">
    <location>
        <begin position="21"/>
        <end position="43"/>
    </location>
</feature>
<evidence type="ECO:0000313" key="2">
    <source>
        <dbReference type="EMBL" id="OAE20325.1"/>
    </source>
</evidence>
<keyword evidence="1" id="KW-0472">Membrane</keyword>
<dbReference type="AlphaFoldDB" id="A0A176VK53"/>
<organism evidence="2 3">
    <name type="scientific">Marchantia polymorpha subsp. ruderalis</name>
    <dbReference type="NCBI Taxonomy" id="1480154"/>
    <lineage>
        <taxon>Eukaryota</taxon>
        <taxon>Viridiplantae</taxon>
        <taxon>Streptophyta</taxon>
        <taxon>Embryophyta</taxon>
        <taxon>Marchantiophyta</taxon>
        <taxon>Marchantiopsida</taxon>
        <taxon>Marchantiidae</taxon>
        <taxon>Marchantiales</taxon>
        <taxon>Marchantiaceae</taxon>
        <taxon>Marchantia</taxon>
    </lineage>
</organism>
<dbReference type="SUPFAM" id="SSF51182">
    <property type="entry name" value="RmlC-like cupins"/>
    <property type="match status" value="1"/>
</dbReference>
<dbReference type="EMBL" id="LVLJ01003635">
    <property type="protein sequence ID" value="OAE20325.1"/>
    <property type="molecule type" value="Genomic_DNA"/>
</dbReference>
<dbReference type="InterPro" id="IPR011051">
    <property type="entry name" value="RmlC_Cupin_sf"/>
</dbReference>
<reference evidence="2" key="1">
    <citation type="submission" date="2016-03" db="EMBL/GenBank/DDBJ databases">
        <title>Mechanisms controlling the formation of the plant cell surface in tip-growing cells are functionally conserved among land plants.</title>
        <authorList>
            <person name="Honkanen S."/>
            <person name="Jones V.A."/>
            <person name="Morieri G."/>
            <person name="Champion C."/>
            <person name="Hetherington A.J."/>
            <person name="Kelly S."/>
            <person name="Saint-Marcoux D."/>
            <person name="Proust H."/>
            <person name="Prescott H."/>
            <person name="Dolan L."/>
        </authorList>
    </citation>
    <scope>NUCLEOTIDE SEQUENCE [LARGE SCALE GENOMIC DNA]</scope>
    <source>
        <tissue evidence="2">Whole gametophyte</tissue>
    </source>
</reference>
<sequence>MPTPGSGLVVYFIQKNNSLRCIHLLNMVMFNLNLVILLSLLLVNSVNARNGPAPSPVPSPTPSPSESSQPLDFKYIQLWADADGETHIAQCRMSGFREDAYSSLPQFVRDDFGGNTTKLIFTELSVGLTQPLHSPPAVQFVVTLSGSWYIETTDGGYHAFQAGEVLFQDNTAKSPAAKIPEHYSGTVGDVPCQQMVIQLNRTPNVDSVCPF</sequence>
<keyword evidence="3" id="KW-1185">Reference proteome</keyword>
<keyword evidence="1" id="KW-0812">Transmembrane</keyword>
<dbReference type="Proteomes" id="UP000077202">
    <property type="component" value="Unassembled WGS sequence"/>
</dbReference>
<proteinExistence type="predicted"/>
<gene>
    <name evidence="2" type="ORF">AXG93_2338s1140</name>
</gene>
<accession>A0A176VK53</accession>
<name>A0A176VK53_MARPO</name>
<keyword evidence="1" id="KW-1133">Transmembrane helix</keyword>
<protein>
    <submittedName>
        <fullName evidence="2">Uncharacterized protein</fullName>
    </submittedName>
</protein>
<evidence type="ECO:0000256" key="1">
    <source>
        <dbReference type="SAM" id="Phobius"/>
    </source>
</evidence>
<comment type="caution">
    <text evidence="2">The sequence shown here is derived from an EMBL/GenBank/DDBJ whole genome shotgun (WGS) entry which is preliminary data.</text>
</comment>
<evidence type="ECO:0000313" key="3">
    <source>
        <dbReference type="Proteomes" id="UP000077202"/>
    </source>
</evidence>